<dbReference type="SUPFAM" id="SSF53807">
    <property type="entry name" value="Helical backbone' metal receptor"/>
    <property type="match status" value="1"/>
</dbReference>
<sequence>MEHSGLPVLKNMSLYTEAGHPEGFHYHRDAYSLLIIHARSVILTINNHTHKLEGIGCVNLPPRTSIHIQSEELIENLPSSSEQLRFYACNYEWICEDSSTDASFMPMLAKLSHSVLLDQVSSLYDSYENRLYNSLSQRLPLQAQFLTLFADACWVLEQPDSLSFTQPLDGISQVISYLHTHYERKIKRDDVVRLSGLSLRQFTLSFKQRTGTTFTEYLNRIRIDKVKTILLQNPQSLNEVAREVGYADEFYLSRKFKQVTGMSPTIYLRKPHTIASLDHAFTLDLLSLGVKPSAAITDTWVNDQFQRLQGSRSFQPLYWETEHERRLQVLQNVKPDIILLPLIEGDEHQQMEHYHQSGLVIQIPWRGVTWKQHFMNVAQITGTEQHARDWLDSFDYRAGEVREALCRLLGPHATVAIINVRSNRSLIYAYGYMGADLLYDILQLTRPRVVASMYAQGLEHPEFSIPELTRFDADHYFVSIENNQAAKQRAVTMMRSPEWLALTAGKQQCVYPVEMTKWYGYGPAALDAQLNDVIHYLLPNYPKKQRII</sequence>
<dbReference type="OrthoDB" id="2490497at2"/>
<evidence type="ECO:0000313" key="6">
    <source>
        <dbReference type="EMBL" id="OAS16725.1"/>
    </source>
</evidence>
<dbReference type="PROSITE" id="PS01124">
    <property type="entry name" value="HTH_ARAC_FAMILY_2"/>
    <property type="match status" value="1"/>
</dbReference>
<reference evidence="6 7" key="1">
    <citation type="submission" date="2016-05" db="EMBL/GenBank/DDBJ databases">
        <title>Paenibacillus sp. 1ZS3-15 nov., isolated from the rhizosphere soil.</title>
        <authorList>
            <person name="Zhang X.X."/>
            <person name="Zhang J."/>
        </authorList>
    </citation>
    <scope>NUCLEOTIDE SEQUENCE [LARGE SCALE GENOMIC DNA]</scope>
    <source>
        <strain evidence="6 7">1ZS3-15</strain>
    </source>
</reference>
<dbReference type="InterPro" id="IPR009057">
    <property type="entry name" value="Homeodomain-like_sf"/>
</dbReference>
<protein>
    <recommendedName>
        <fullName evidence="8">AraC family transcriptional regulator</fullName>
    </recommendedName>
</protein>
<dbReference type="InterPro" id="IPR018060">
    <property type="entry name" value="HTH_AraC"/>
</dbReference>
<dbReference type="PROSITE" id="PS50983">
    <property type="entry name" value="FE_B12_PBP"/>
    <property type="match status" value="1"/>
</dbReference>
<dbReference type="Pfam" id="PF12833">
    <property type="entry name" value="HTH_18"/>
    <property type="match status" value="1"/>
</dbReference>
<evidence type="ECO:0000259" key="5">
    <source>
        <dbReference type="PROSITE" id="PS50983"/>
    </source>
</evidence>
<dbReference type="PANTHER" id="PTHR43280">
    <property type="entry name" value="ARAC-FAMILY TRANSCRIPTIONAL REGULATOR"/>
    <property type="match status" value="1"/>
</dbReference>
<dbReference type="AlphaFoldDB" id="A0A198A6J4"/>
<evidence type="ECO:0000256" key="2">
    <source>
        <dbReference type="ARBA" id="ARBA00023125"/>
    </source>
</evidence>
<dbReference type="GO" id="GO:0043565">
    <property type="term" value="F:sequence-specific DNA binding"/>
    <property type="evidence" value="ECO:0007669"/>
    <property type="project" value="InterPro"/>
</dbReference>
<dbReference type="SMART" id="SM00342">
    <property type="entry name" value="HTH_ARAC"/>
    <property type="match status" value="1"/>
</dbReference>
<evidence type="ECO:0000256" key="1">
    <source>
        <dbReference type="ARBA" id="ARBA00023015"/>
    </source>
</evidence>
<keyword evidence="2" id="KW-0238">DNA-binding</keyword>
<dbReference type="Proteomes" id="UP000078454">
    <property type="component" value="Unassembled WGS sequence"/>
</dbReference>
<dbReference type="PANTHER" id="PTHR43280:SF28">
    <property type="entry name" value="HTH-TYPE TRANSCRIPTIONAL ACTIVATOR RHAS"/>
    <property type="match status" value="1"/>
</dbReference>
<comment type="caution">
    <text evidence="6">The sequence shown here is derived from an EMBL/GenBank/DDBJ whole genome shotgun (WGS) entry which is preliminary data.</text>
</comment>
<feature type="domain" description="Fe/B12 periplasmic-binding" evidence="5">
    <location>
        <begin position="273"/>
        <end position="541"/>
    </location>
</feature>
<evidence type="ECO:0008006" key="8">
    <source>
        <dbReference type="Google" id="ProtNLM"/>
    </source>
</evidence>
<dbReference type="Gene3D" id="1.10.10.60">
    <property type="entry name" value="Homeodomain-like"/>
    <property type="match status" value="2"/>
</dbReference>
<name>A0A198A6J4_9BACL</name>
<feature type="domain" description="HTH araC/xylS-type" evidence="4">
    <location>
        <begin position="172"/>
        <end position="270"/>
    </location>
</feature>
<keyword evidence="3" id="KW-0804">Transcription</keyword>
<keyword evidence="7" id="KW-1185">Reference proteome</keyword>
<evidence type="ECO:0000259" key="4">
    <source>
        <dbReference type="PROSITE" id="PS01124"/>
    </source>
</evidence>
<dbReference type="InterPro" id="IPR018062">
    <property type="entry name" value="HTH_AraC-typ_CS"/>
</dbReference>
<evidence type="ECO:0000256" key="3">
    <source>
        <dbReference type="ARBA" id="ARBA00023163"/>
    </source>
</evidence>
<dbReference type="SUPFAM" id="SSF46689">
    <property type="entry name" value="Homeodomain-like"/>
    <property type="match status" value="2"/>
</dbReference>
<keyword evidence="1" id="KW-0805">Transcription regulation</keyword>
<organism evidence="6 7">
    <name type="scientific">Paenibacillus oryzisoli</name>
    <dbReference type="NCBI Taxonomy" id="1850517"/>
    <lineage>
        <taxon>Bacteria</taxon>
        <taxon>Bacillati</taxon>
        <taxon>Bacillota</taxon>
        <taxon>Bacilli</taxon>
        <taxon>Bacillales</taxon>
        <taxon>Paenibacillaceae</taxon>
        <taxon>Paenibacillus</taxon>
    </lineage>
</organism>
<accession>A0A198A6J4</accession>
<dbReference type="InterPro" id="IPR002491">
    <property type="entry name" value="ABC_transptr_periplasmic_BD"/>
</dbReference>
<dbReference type="RefSeq" id="WP_068666878.1">
    <property type="nucleotide sequence ID" value="NZ_LYPB01000074.1"/>
</dbReference>
<dbReference type="STRING" id="1850517.A8708_07620"/>
<dbReference type="Gene3D" id="3.40.50.1980">
    <property type="entry name" value="Nitrogenase molybdenum iron protein domain"/>
    <property type="match status" value="2"/>
</dbReference>
<evidence type="ECO:0000313" key="7">
    <source>
        <dbReference type="Proteomes" id="UP000078454"/>
    </source>
</evidence>
<proteinExistence type="predicted"/>
<dbReference type="EMBL" id="LYPB01000074">
    <property type="protein sequence ID" value="OAS16725.1"/>
    <property type="molecule type" value="Genomic_DNA"/>
</dbReference>
<dbReference type="PROSITE" id="PS00041">
    <property type="entry name" value="HTH_ARAC_FAMILY_1"/>
    <property type="match status" value="1"/>
</dbReference>
<gene>
    <name evidence="6" type="ORF">A8708_07620</name>
</gene>
<dbReference type="GO" id="GO:0003700">
    <property type="term" value="F:DNA-binding transcription factor activity"/>
    <property type="evidence" value="ECO:0007669"/>
    <property type="project" value="InterPro"/>
</dbReference>